<evidence type="ECO:0008006" key="3">
    <source>
        <dbReference type="Google" id="ProtNLM"/>
    </source>
</evidence>
<dbReference type="Proteomes" id="UP000245720">
    <property type="component" value="Unassembled WGS sequence"/>
</dbReference>
<dbReference type="EMBL" id="QGDI01000006">
    <property type="protein sequence ID" value="PWJ12583.1"/>
    <property type="molecule type" value="Genomic_DNA"/>
</dbReference>
<name>A0A315Y1Z5_RUMFL</name>
<reference evidence="1 2" key="1">
    <citation type="submission" date="2018-05" db="EMBL/GenBank/DDBJ databases">
        <title>The Hungate 1000. A catalogue of reference genomes from the rumen microbiome.</title>
        <authorList>
            <person name="Kelly W."/>
        </authorList>
    </citation>
    <scope>NUCLEOTIDE SEQUENCE [LARGE SCALE GENOMIC DNA]</scope>
    <source>
        <strain evidence="1 2">SAb67</strain>
    </source>
</reference>
<comment type="caution">
    <text evidence="1">The sequence shown here is derived from an EMBL/GenBank/DDBJ whole genome shotgun (WGS) entry which is preliminary data.</text>
</comment>
<organism evidence="1 2">
    <name type="scientific">Ruminococcus flavefaciens</name>
    <dbReference type="NCBI Taxonomy" id="1265"/>
    <lineage>
        <taxon>Bacteria</taxon>
        <taxon>Bacillati</taxon>
        <taxon>Bacillota</taxon>
        <taxon>Clostridia</taxon>
        <taxon>Eubacteriales</taxon>
        <taxon>Oscillospiraceae</taxon>
        <taxon>Ruminococcus</taxon>
    </lineage>
</organism>
<dbReference type="AlphaFoldDB" id="A0A315Y1Z5"/>
<dbReference type="OrthoDB" id="1822481at2"/>
<protein>
    <recommendedName>
        <fullName evidence="3">Zinc-ribbon domain-containing protein</fullName>
    </recommendedName>
</protein>
<dbReference type="RefSeq" id="WP_109726446.1">
    <property type="nucleotide sequence ID" value="NZ_CACVSX010000067.1"/>
</dbReference>
<gene>
    <name evidence="1" type="ORF">IE37_01666</name>
</gene>
<accession>A0A315Y1Z5</accession>
<sequence length="115" mass="12890">MKQRCPSCGAKNDSGEEKCVRCGYVLYESSFGDIADELEKDMANVSLSELAAVRREAGPREKLSPEEFEKAWCAANKIVPVHSAFSFRGALRGAAYERKLRQAYEAYLRDLGYDI</sequence>
<evidence type="ECO:0000313" key="1">
    <source>
        <dbReference type="EMBL" id="PWJ12583.1"/>
    </source>
</evidence>
<evidence type="ECO:0000313" key="2">
    <source>
        <dbReference type="Proteomes" id="UP000245720"/>
    </source>
</evidence>
<proteinExistence type="predicted"/>